<dbReference type="PANTHER" id="PTHR30432">
    <property type="entry name" value="TRANSCRIPTIONAL REGULATOR MODE"/>
    <property type="match status" value="1"/>
</dbReference>
<evidence type="ECO:0000256" key="2">
    <source>
        <dbReference type="ARBA" id="ARBA00022448"/>
    </source>
</evidence>
<dbReference type="Pfam" id="PF00126">
    <property type="entry name" value="HTH_1"/>
    <property type="match status" value="1"/>
</dbReference>
<gene>
    <name evidence="7" type="ORF">ACFFJH_01185</name>
</gene>
<dbReference type="SUPFAM" id="SSF46785">
    <property type="entry name" value="Winged helix' DNA-binding domain"/>
    <property type="match status" value="1"/>
</dbReference>
<dbReference type="InterPro" id="IPR005116">
    <property type="entry name" value="Transp-assoc_OB_typ1"/>
</dbReference>
<dbReference type="RefSeq" id="WP_390209464.1">
    <property type="nucleotide sequence ID" value="NZ_JBHLXJ010000002.1"/>
</dbReference>
<protein>
    <submittedName>
        <fullName evidence="7">TOBE domain-containing protein</fullName>
    </submittedName>
</protein>
<evidence type="ECO:0000256" key="3">
    <source>
        <dbReference type="ARBA" id="ARBA00022505"/>
    </source>
</evidence>
<dbReference type="InterPro" id="IPR016462">
    <property type="entry name" value="ModE"/>
</dbReference>
<keyword evidence="3 5" id="KW-0500">Molybdenum</keyword>
<evidence type="ECO:0000259" key="6">
    <source>
        <dbReference type="PROSITE" id="PS51866"/>
    </source>
</evidence>
<dbReference type="Proteomes" id="UP001589844">
    <property type="component" value="Unassembled WGS sequence"/>
</dbReference>
<dbReference type="InterPro" id="IPR000847">
    <property type="entry name" value="LysR_HTH_N"/>
</dbReference>
<dbReference type="InterPro" id="IPR036390">
    <property type="entry name" value="WH_DNA-bd_sf"/>
</dbReference>
<dbReference type="PROSITE" id="PS51866">
    <property type="entry name" value="MOP"/>
    <property type="match status" value="2"/>
</dbReference>
<organism evidence="7 8">
    <name type="scientific">Undibacterium danionis</name>
    <dbReference type="NCBI Taxonomy" id="1812100"/>
    <lineage>
        <taxon>Bacteria</taxon>
        <taxon>Pseudomonadati</taxon>
        <taxon>Pseudomonadota</taxon>
        <taxon>Betaproteobacteria</taxon>
        <taxon>Burkholderiales</taxon>
        <taxon>Oxalobacteraceae</taxon>
        <taxon>Undibacterium</taxon>
    </lineage>
</organism>
<proteinExistence type="inferred from homology"/>
<keyword evidence="8" id="KW-1185">Reference proteome</keyword>
<evidence type="ECO:0000256" key="1">
    <source>
        <dbReference type="ARBA" id="ARBA00008110"/>
    </source>
</evidence>
<keyword evidence="2 5" id="KW-0813">Transport</keyword>
<feature type="domain" description="Mop" evidence="6">
    <location>
        <begin position="217"/>
        <end position="283"/>
    </location>
</feature>
<comment type="caution">
    <text evidence="7">The sequence shown here is derived from an EMBL/GenBank/DDBJ whole genome shotgun (WGS) entry which is preliminary data.</text>
</comment>
<evidence type="ECO:0000256" key="5">
    <source>
        <dbReference type="PIRNR" id="PIRNR005763"/>
    </source>
</evidence>
<dbReference type="PIRSF" id="PIRSF005763">
    <property type="entry name" value="Txn_reg_ModE"/>
    <property type="match status" value="1"/>
</dbReference>
<dbReference type="EMBL" id="JBHLXJ010000002">
    <property type="protein sequence ID" value="MFC0348407.1"/>
    <property type="molecule type" value="Genomic_DNA"/>
</dbReference>
<reference evidence="7 8" key="1">
    <citation type="submission" date="2024-09" db="EMBL/GenBank/DDBJ databases">
        <authorList>
            <person name="Sun Q."/>
            <person name="Mori K."/>
        </authorList>
    </citation>
    <scope>NUCLEOTIDE SEQUENCE [LARGE SCALE GENOMIC DNA]</scope>
    <source>
        <strain evidence="7 8">CCM 8677</strain>
    </source>
</reference>
<dbReference type="SUPFAM" id="SSF50331">
    <property type="entry name" value="MOP-like"/>
    <property type="match status" value="2"/>
</dbReference>
<evidence type="ECO:0000313" key="7">
    <source>
        <dbReference type="EMBL" id="MFC0348407.1"/>
    </source>
</evidence>
<evidence type="ECO:0000256" key="4">
    <source>
        <dbReference type="ARBA" id="ARBA00022737"/>
    </source>
</evidence>
<sequence>MLLAIDEECIKHTMQDKSKATIAINGSVWMTVDGENFGGKGRIELLARIAESGSITQAAKAIKMSYKAAWDAIDSMNNLAGEPLVERLIGGKGGGGTRLTKRGQQLVDNFIIIDKEHRDFIAQLGRHAKGIADDFLLIKRMNMKTSVRNQYRGIITQLKIGAVNDEIEVQIAGDQKLIAIITHESTEELGLRIGSEVFALVKASSIVVMSGVSSDVKLSARNQFTGQISRIQVGAVNSEIVIEMNDHTSLAATITNESCDTLELAVGQIATGIFKASSVILGVPA</sequence>
<accession>A0ABV6I9B4</accession>
<comment type="similarity">
    <text evidence="1 5">Belongs to the ModE family.</text>
</comment>
<dbReference type="Gene3D" id="1.10.10.10">
    <property type="entry name" value="Winged helix-like DNA-binding domain superfamily/Winged helix DNA-binding domain"/>
    <property type="match status" value="1"/>
</dbReference>
<dbReference type="InterPro" id="IPR004606">
    <property type="entry name" value="Mop_domain"/>
</dbReference>
<dbReference type="Pfam" id="PF03459">
    <property type="entry name" value="TOBE"/>
    <property type="match status" value="2"/>
</dbReference>
<name>A0ABV6I9B4_9BURK</name>
<keyword evidence="4" id="KW-0677">Repeat</keyword>
<dbReference type="NCBIfam" id="TIGR00638">
    <property type="entry name" value="Mop"/>
    <property type="match status" value="2"/>
</dbReference>
<feature type="domain" description="Mop" evidence="6">
    <location>
        <begin position="144"/>
        <end position="210"/>
    </location>
</feature>
<dbReference type="PANTHER" id="PTHR30432:SF1">
    <property type="entry name" value="DNA-BINDING TRANSCRIPTIONAL DUAL REGULATOR MODE"/>
    <property type="match status" value="1"/>
</dbReference>
<dbReference type="InterPro" id="IPR036388">
    <property type="entry name" value="WH-like_DNA-bd_sf"/>
</dbReference>
<dbReference type="Gene3D" id="2.40.50.100">
    <property type="match status" value="2"/>
</dbReference>
<evidence type="ECO:0000313" key="8">
    <source>
        <dbReference type="Proteomes" id="UP001589844"/>
    </source>
</evidence>
<dbReference type="InterPro" id="IPR008995">
    <property type="entry name" value="Mo/tungstate-bd_C_term_dom"/>
</dbReference>
<dbReference type="InterPro" id="IPR051815">
    <property type="entry name" value="Molybdate_resp_trans_reg"/>
</dbReference>